<feature type="domain" description="ABC transporter" evidence="9">
    <location>
        <begin position="3"/>
        <end position="236"/>
    </location>
</feature>
<dbReference type="InterPro" id="IPR050095">
    <property type="entry name" value="ECF_ABC_transporter_ATP-bd"/>
</dbReference>
<keyword evidence="8" id="KW-0472">Membrane</keyword>
<evidence type="ECO:0000256" key="4">
    <source>
        <dbReference type="ARBA" id="ARBA00022475"/>
    </source>
</evidence>
<dbReference type="GO" id="GO:0005524">
    <property type="term" value="F:ATP binding"/>
    <property type="evidence" value="ECO:0007669"/>
    <property type="project" value="UniProtKB-KW"/>
</dbReference>
<evidence type="ECO:0000256" key="3">
    <source>
        <dbReference type="ARBA" id="ARBA00022448"/>
    </source>
</evidence>
<dbReference type="FunFam" id="3.40.50.300:FF:000224">
    <property type="entry name" value="Energy-coupling factor transporter ATP-binding protein EcfA"/>
    <property type="match status" value="1"/>
</dbReference>
<keyword evidence="3" id="KW-0813">Transport</keyword>
<dbReference type="SMART" id="SM00382">
    <property type="entry name" value="AAA"/>
    <property type="match status" value="1"/>
</dbReference>
<accession>A0A095ZNC4</accession>
<dbReference type="AlphaFoldDB" id="A0A095ZNC4"/>
<protein>
    <recommendedName>
        <fullName evidence="9">ABC transporter domain-containing protein</fullName>
    </recommendedName>
</protein>
<keyword evidence="6" id="KW-0067">ATP-binding</keyword>
<keyword evidence="7" id="KW-1278">Translocase</keyword>
<evidence type="ECO:0000256" key="8">
    <source>
        <dbReference type="ARBA" id="ARBA00023136"/>
    </source>
</evidence>
<dbReference type="RefSeq" id="WP_035756543.1">
    <property type="nucleotide sequence ID" value="NZ_JRNH01000022.1"/>
</dbReference>
<dbReference type="Pfam" id="PF00005">
    <property type="entry name" value="ABC_tran"/>
    <property type="match status" value="1"/>
</dbReference>
<comment type="similarity">
    <text evidence="2">Belongs to the ABC transporter superfamily.</text>
</comment>
<evidence type="ECO:0000256" key="1">
    <source>
        <dbReference type="ARBA" id="ARBA00004236"/>
    </source>
</evidence>
<dbReference type="PROSITE" id="PS50893">
    <property type="entry name" value="ABC_TRANSPORTER_2"/>
    <property type="match status" value="1"/>
</dbReference>
<dbReference type="GO" id="GO:0042626">
    <property type="term" value="F:ATPase-coupled transmembrane transporter activity"/>
    <property type="evidence" value="ECO:0007669"/>
    <property type="project" value="TreeGrafter"/>
</dbReference>
<dbReference type="EMBL" id="JRNH01000022">
    <property type="protein sequence ID" value="KGF20092.1"/>
    <property type="molecule type" value="Genomic_DNA"/>
</dbReference>
<gene>
    <name evidence="10" type="ORF">HMPREF2128_07440</name>
</gene>
<evidence type="ECO:0000313" key="10">
    <source>
        <dbReference type="EMBL" id="KGF20092.1"/>
    </source>
</evidence>
<keyword evidence="5" id="KW-0547">Nucleotide-binding</keyword>
<dbReference type="Proteomes" id="UP000053528">
    <property type="component" value="Unassembled WGS sequence"/>
</dbReference>
<comment type="caution">
    <text evidence="10">The sequence shown here is derived from an EMBL/GenBank/DDBJ whole genome shotgun (WGS) entry which is preliminary data.</text>
</comment>
<evidence type="ECO:0000256" key="7">
    <source>
        <dbReference type="ARBA" id="ARBA00022967"/>
    </source>
</evidence>
<dbReference type="SUPFAM" id="SSF52540">
    <property type="entry name" value="P-loop containing nucleoside triphosphate hydrolases"/>
    <property type="match status" value="1"/>
</dbReference>
<evidence type="ECO:0000313" key="11">
    <source>
        <dbReference type="Proteomes" id="UP000053528"/>
    </source>
</evidence>
<organism evidence="10 11">
    <name type="scientific">Pseudoglutamicibacter albus DNF00011</name>
    <dbReference type="NCBI Taxonomy" id="1401063"/>
    <lineage>
        <taxon>Bacteria</taxon>
        <taxon>Bacillati</taxon>
        <taxon>Actinomycetota</taxon>
        <taxon>Actinomycetes</taxon>
        <taxon>Micrococcales</taxon>
        <taxon>Micrococcaceae</taxon>
        <taxon>Pseudoglutamicibacter</taxon>
    </lineage>
</organism>
<dbReference type="InterPro" id="IPR003593">
    <property type="entry name" value="AAA+_ATPase"/>
</dbReference>
<comment type="subcellular location">
    <subcellularLocation>
        <location evidence="1">Cell membrane</location>
    </subcellularLocation>
</comment>
<dbReference type="InterPro" id="IPR027417">
    <property type="entry name" value="P-loop_NTPase"/>
</dbReference>
<evidence type="ECO:0000256" key="5">
    <source>
        <dbReference type="ARBA" id="ARBA00022741"/>
    </source>
</evidence>
<dbReference type="InterPro" id="IPR015856">
    <property type="entry name" value="ABC_transpr_CbiO/EcfA_su"/>
</dbReference>
<reference evidence="10 11" key="1">
    <citation type="submission" date="2014-07" db="EMBL/GenBank/DDBJ databases">
        <authorList>
            <person name="McCorrison J."/>
            <person name="Sanka R."/>
            <person name="Torralba M."/>
            <person name="Gillis M."/>
            <person name="Haft D.H."/>
            <person name="Methe B."/>
            <person name="Sutton G."/>
            <person name="Nelson K.E."/>
        </authorList>
    </citation>
    <scope>NUCLEOTIDE SEQUENCE [LARGE SCALE GENOMIC DNA]</scope>
    <source>
        <strain evidence="10 11">DNF00011</strain>
    </source>
</reference>
<dbReference type="Gene3D" id="3.40.50.300">
    <property type="entry name" value="P-loop containing nucleotide triphosphate hydrolases"/>
    <property type="match status" value="1"/>
</dbReference>
<evidence type="ECO:0000256" key="2">
    <source>
        <dbReference type="ARBA" id="ARBA00005417"/>
    </source>
</evidence>
<keyword evidence="4" id="KW-1003">Cell membrane</keyword>
<evidence type="ECO:0000259" key="9">
    <source>
        <dbReference type="PROSITE" id="PS50893"/>
    </source>
</evidence>
<dbReference type="GO" id="GO:0043190">
    <property type="term" value="C:ATP-binding cassette (ABC) transporter complex"/>
    <property type="evidence" value="ECO:0007669"/>
    <property type="project" value="TreeGrafter"/>
</dbReference>
<proteinExistence type="inferred from homology"/>
<dbReference type="PANTHER" id="PTHR43553">
    <property type="entry name" value="HEAVY METAL TRANSPORTER"/>
    <property type="match status" value="1"/>
</dbReference>
<name>A0A095ZNC4_9MICC</name>
<dbReference type="GO" id="GO:0016887">
    <property type="term" value="F:ATP hydrolysis activity"/>
    <property type="evidence" value="ECO:0007669"/>
    <property type="project" value="InterPro"/>
</dbReference>
<dbReference type="InterPro" id="IPR003439">
    <property type="entry name" value="ABC_transporter-like_ATP-bd"/>
</dbReference>
<evidence type="ECO:0000256" key="6">
    <source>
        <dbReference type="ARBA" id="ARBA00022840"/>
    </source>
</evidence>
<sequence>MSIELKDVAFEYDELSPVLAGLNMSIAAGERVAIVGQNGAGKTTTVKLMNGLLKPTRGSVLVNGTDTAKMTNAKMAQTVAYVFQNPDDQLFQSDVYSELAYIPKYLKWGKQDTEQRLERAISMTGIRPFVDDNPADLPFAIKKFVAIAAVLVPRVDFVILDEPTAGLDGRGLEILQRMLDRLHADGIGVITITHDMRFVADSFDRVIAMAHGKIQADGTPSEVFSRDDVLAECRLQRPTAARIARELGLGDHLGIEEIAAAMTAKK</sequence>
<dbReference type="CDD" id="cd03225">
    <property type="entry name" value="ABC_cobalt_CbiO_domain1"/>
    <property type="match status" value="1"/>
</dbReference>